<evidence type="ECO:0000313" key="2">
    <source>
        <dbReference type="Proteomes" id="UP001284537"/>
    </source>
</evidence>
<reference evidence="1 2" key="1">
    <citation type="submission" date="2023-11" db="EMBL/GenBank/DDBJ databases">
        <authorList>
            <person name="Ouyang M.-Y."/>
        </authorList>
    </citation>
    <scope>NUCLEOTIDE SEQUENCE [LARGE SCALE GENOMIC DNA]</scope>
    <source>
        <strain evidence="1 2">OY6</strain>
    </source>
</reference>
<name>A0ABU4ULX4_9GAMM</name>
<gene>
    <name evidence="1" type="ORF">QLH52_21330</name>
</gene>
<evidence type="ECO:0000313" key="1">
    <source>
        <dbReference type="EMBL" id="MDX8129852.1"/>
    </source>
</evidence>
<proteinExistence type="predicted"/>
<organism evidence="1 2">
    <name type="scientific">Methylomonas defluvii</name>
    <dbReference type="NCBI Taxonomy" id="3045149"/>
    <lineage>
        <taxon>Bacteria</taxon>
        <taxon>Pseudomonadati</taxon>
        <taxon>Pseudomonadota</taxon>
        <taxon>Gammaproteobacteria</taxon>
        <taxon>Methylococcales</taxon>
        <taxon>Methylococcaceae</taxon>
        <taxon>Methylomonas</taxon>
    </lineage>
</organism>
<dbReference type="Proteomes" id="UP001284537">
    <property type="component" value="Unassembled WGS sequence"/>
</dbReference>
<dbReference type="RefSeq" id="WP_319962874.1">
    <property type="nucleotide sequence ID" value="NZ_JAXARY010000026.1"/>
</dbReference>
<dbReference type="EMBL" id="JAXARY010000026">
    <property type="protein sequence ID" value="MDX8129852.1"/>
    <property type="molecule type" value="Genomic_DNA"/>
</dbReference>
<protein>
    <submittedName>
        <fullName evidence="1">Uncharacterized protein</fullName>
    </submittedName>
</protein>
<sequence>MSSNKPDTSWFDLKNYDALKSMPIEGWISVIENRVIAYNDEYNIFRRRFVNTIKYSPIIDDSNRTAWGFENLVKSKGFQRNFSTGSVNSLSVYDMWLISKDLNESSSSKMLELNESCLLRNDSECGRDTADISF</sequence>
<accession>A0ABU4ULX4</accession>
<keyword evidence="2" id="KW-1185">Reference proteome</keyword>
<comment type="caution">
    <text evidence="1">The sequence shown here is derived from an EMBL/GenBank/DDBJ whole genome shotgun (WGS) entry which is preliminary data.</text>
</comment>